<protein>
    <submittedName>
        <fullName evidence="1">Uncharacterized protein</fullName>
    </submittedName>
</protein>
<feature type="non-terminal residue" evidence="1">
    <location>
        <position position="1"/>
    </location>
</feature>
<dbReference type="AlphaFoldDB" id="A0A382HYD7"/>
<feature type="non-terminal residue" evidence="1">
    <location>
        <position position="32"/>
    </location>
</feature>
<reference evidence="1" key="1">
    <citation type="submission" date="2018-05" db="EMBL/GenBank/DDBJ databases">
        <authorList>
            <person name="Lanie J.A."/>
            <person name="Ng W.-L."/>
            <person name="Kazmierczak K.M."/>
            <person name="Andrzejewski T.M."/>
            <person name="Davidsen T.M."/>
            <person name="Wayne K.J."/>
            <person name="Tettelin H."/>
            <person name="Glass J.I."/>
            <person name="Rusch D."/>
            <person name="Podicherti R."/>
            <person name="Tsui H.-C.T."/>
            <person name="Winkler M.E."/>
        </authorList>
    </citation>
    <scope>NUCLEOTIDE SEQUENCE</scope>
</reference>
<dbReference type="EMBL" id="UINC01063968">
    <property type="protein sequence ID" value="SVB92155.1"/>
    <property type="molecule type" value="Genomic_DNA"/>
</dbReference>
<proteinExistence type="predicted"/>
<name>A0A382HYD7_9ZZZZ</name>
<gene>
    <name evidence="1" type="ORF">METZ01_LOCUS245009</name>
</gene>
<sequence>NISQMKLARMVIGIMPVLALCWRKNCLALGKN</sequence>
<organism evidence="1">
    <name type="scientific">marine metagenome</name>
    <dbReference type="NCBI Taxonomy" id="408172"/>
    <lineage>
        <taxon>unclassified sequences</taxon>
        <taxon>metagenomes</taxon>
        <taxon>ecological metagenomes</taxon>
    </lineage>
</organism>
<accession>A0A382HYD7</accession>
<evidence type="ECO:0000313" key="1">
    <source>
        <dbReference type="EMBL" id="SVB92155.1"/>
    </source>
</evidence>